<feature type="transmembrane region" description="Helical" evidence="1">
    <location>
        <begin position="56"/>
        <end position="76"/>
    </location>
</feature>
<dbReference type="EMBL" id="CP011856">
    <property type="protein sequence ID" value="AKM53798.1"/>
    <property type="molecule type" value="Genomic_DNA"/>
</dbReference>
<dbReference type="AlphaFoldDB" id="A0A0H3XGY6"/>
<keyword evidence="3" id="KW-1185">Reference proteome</keyword>
<dbReference type="Proteomes" id="UP000035661">
    <property type="component" value="Chromosome"/>
</dbReference>
<evidence type="ECO:0000256" key="1">
    <source>
        <dbReference type="SAM" id="Phobius"/>
    </source>
</evidence>
<organism evidence="2 3">
    <name type="scientific">Spiroplasma eriocheiris</name>
    <dbReference type="NCBI Taxonomy" id="315358"/>
    <lineage>
        <taxon>Bacteria</taxon>
        <taxon>Bacillati</taxon>
        <taxon>Mycoplasmatota</taxon>
        <taxon>Mollicutes</taxon>
        <taxon>Entomoplasmatales</taxon>
        <taxon>Spiroplasmataceae</taxon>
        <taxon>Spiroplasma</taxon>
    </lineage>
</organism>
<dbReference type="RefSeq" id="WP_047791068.1">
    <property type="nucleotide sequence ID" value="NZ_CP011856.1"/>
</dbReference>
<reference evidence="2 3" key="1">
    <citation type="journal article" date="2015" name="Genome Biol. Evol.">
        <title>Found and Lost: The Fates of Horizontally Acquired Genes in Arthropod-Symbiotic Spiroplasma.</title>
        <authorList>
            <person name="Lo W.S."/>
            <person name="Gasparich G.E."/>
            <person name="Kuo C.H."/>
        </authorList>
    </citation>
    <scope>NUCLEOTIDE SEQUENCE [LARGE SCALE GENOMIC DNA]</scope>
    <source>
        <strain evidence="3">TDA-040725-5</strain>
    </source>
</reference>
<evidence type="ECO:0000313" key="3">
    <source>
        <dbReference type="Proteomes" id="UP000035661"/>
    </source>
</evidence>
<keyword evidence="1" id="KW-0472">Membrane</keyword>
<gene>
    <name evidence="2" type="ORF">SERIO_v1c02070</name>
</gene>
<feature type="transmembrane region" description="Helical" evidence="1">
    <location>
        <begin position="148"/>
        <end position="166"/>
    </location>
</feature>
<protein>
    <recommendedName>
        <fullName evidence="4">Transmembrane protein</fullName>
    </recommendedName>
</protein>
<proteinExistence type="predicted"/>
<keyword evidence="1" id="KW-0812">Transmembrane</keyword>
<feature type="transmembrane region" description="Helical" evidence="1">
    <location>
        <begin position="22"/>
        <end position="44"/>
    </location>
</feature>
<reference evidence="3" key="2">
    <citation type="submission" date="2015-06" db="EMBL/GenBank/DDBJ databases">
        <title>Complete genome sequence of Spiroplasma eriocheiris TDA-040725-5 (DSM 21848).</title>
        <authorList>
            <person name="Lo W.-S."/>
            <person name="Kuo C.-H."/>
        </authorList>
    </citation>
    <scope>NUCLEOTIDE SEQUENCE [LARGE SCALE GENOMIC DNA]</scope>
    <source>
        <strain evidence="3">TDA-040725-5</strain>
    </source>
</reference>
<feature type="transmembrane region" description="Helical" evidence="1">
    <location>
        <begin position="122"/>
        <end position="142"/>
    </location>
</feature>
<feature type="transmembrane region" description="Helical" evidence="1">
    <location>
        <begin position="215"/>
        <end position="237"/>
    </location>
</feature>
<evidence type="ECO:0000313" key="2">
    <source>
        <dbReference type="EMBL" id="AKM53798.1"/>
    </source>
</evidence>
<keyword evidence="1" id="KW-1133">Transmembrane helix</keyword>
<feature type="transmembrane region" description="Helical" evidence="1">
    <location>
        <begin position="88"/>
        <end position="110"/>
    </location>
</feature>
<dbReference type="KEGG" id="seri:SERIO_v1c02070"/>
<sequence length="292" mass="34211">MDLIAQNAGIFRINSLFQHEKLILVFALWIIGSFIAFKLVSYVFKMTFLQRYNSIIIQIFILMIQLIAWGILSIKINFSNFGVLPIRFALILEGVLFLQLISNVISLFVNKKIWKLVNNINFIILYLGIGYVFFNFILLINSQIGDNLYVLTNLLILSLWFVVVVGVSDYRLKSSKKLFNKFFILPLLNKFNQLSYFNHPKIDSNYLTWAILKHIISIVVVFELILNNLHNLIIFFLNNFISMRDEENNLENNDNLITTFPSHFFLVHNILNNKTIKDKFIVINGWKQECNE</sequence>
<evidence type="ECO:0008006" key="4">
    <source>
        <dbReference type="Google" id="ProtNLM"/>
    </source>
</evidence>
<dbReference type="PATRIC" id="fig|743698.3.peg.209"/>
<name>A0A0H3XGY6_9MOLU</name>
<accession>A0A0H3XGY6</accession>